<accession>A0A0W0YZA0</accession>
<feature type="compositionally biased region" description="Polar residues" evidence="1">
    <location>
        <begin position="433"/>
        <end position="450"/>
    </location>
</feature>
<organism evidence="3 4">
    <name type="scientific">Legionella spiritensis</name>
    <dbReference type="NCBI Taxonomy" id="452"/>
    <lineage>
        <taxon>Bacteria</taxon>
        <taxon>Pseudomonadati</taxon>
        <taxon>Pseudomonadota</taxon>
        <taxon>Gammaproteobacteria</taxon>
        <taxon>Legionellales</taxon>
        <taxon>Legionellaceae</taxon>
        <taxon>Legionella</taxon>
    </lineage>
</organism>
<dbReference type="Proteomes" id="UP000054877">
    <property type="component" value="Unassembled WGS sequence"/>
</dbReference>
<protein>
    <recommendedName>
        <fullName evidence="5">Coiled-coil protein</fullName>
    </recommendedName>
</protein>
<keyword evidence="2" id="KW-0472">Membrane</keyword>
<dbReference type="AlphaFoldDB" id="A0A0W0YZA0"/>
<keyword evidence="2" id="KW-1133">Transmembrane helix</keyword>
<dbReference type="STRING" id="452.Lspi_2068"/>
<dbReference type="OrthoDB" id="5646800at2"/>
<comment type="caution">
    <text evidence="3">The sequence shown here is derived from an EMBL/GenBank/DDBJ whole genome shotgun (WGS) entry which is preliminary data.</text>
</comment>
<feature type="region of interest" description="Disordered" evidence="1">
    <location>
        <begin position="424"/>
        <end position="450"/>
    </location>
</feature>
<evidence type="ECO:0000256" key="2">
    <source>
        <dbReference type="SAM" id="Phobius"/>
    </source>
</evidence>
<reference evidence="3 4" key="1">
    <citation type="submission" date="2015-11" db="EMBL/GenBank/DDBJ databases">
        <title>Genomic analysis of 38 Legionella species identifies large and diverse effector repertoires.</title>
        <authorList>
            <person name="Burstein D."/>
            <person name="Amaro F."/>
            <person name="Zusman T."/>
            <person name="Lifshitz Z."/>
            <person name="Cohen O."/>
            <person name="Gilbert J.A."/>
            <person name="Pupko T."/>
            <person name="Shuman H.A."/>
            <person name="Segal G."/>
        </authorList>
    </citation>
    <scope>NUCLEOTIDE SEQUENCE [LARGE SCALE GENOMIC DNA]</scope>
    <source>
        <strain evidence="3 4">Mt.St.Helens-9</strain>
    </source>
</reference>
<sequence length="450" mass="51252">MAVYLKRLQGIVAGMPPLPDIGDSSKTTWQYSQFLNQKNTDFFRPLAKNHLSLTIEYQTLCAQLNSELMVKGVRLGELTEQIACALMMAELLEYLYRYYLAVPREQRRYSQDQIIWRNLLRQNGFRFGRKTNISMQPDTLSQRIRNTTAKANWPRLFIVRSKRLMEALTPILKSVEGYAVFIRQMSDIITPALSYVAWLFYLPRLVDNTGLLIKHLAPLCWMHKKEQELGCPTRLYLYIQRHWFDVGNDSAWVAGGLLTCFVLTGTLAPAGMYLNIGLFAFDIALAGLRAYIELRRLYQLRREYADLEEESGATEDGCDIQGYLNHLQARIYYEQRRLTLSVVVTSALFVGMVLTIPSLAFNPIVPLIAASILVTVTLAAYLAFKYLEKQKPNDRIDTLASLCKPSKSLSDVGFFTRKSLPERDSKKAVKKSGTVNISPSSSFESVSARF</sequence>
<evidence type="ECO:0000313" key="3">
    <source>
        <dbReference type="EMBL" id="KTD62218.1"/>
    </source>
</evidence>
<evidence type="ECO:0000256" key="1">
    <source>
        <dbReference type="SAM" id="MobiDB-lite"/>
    </source>
</evidence>
<dbReference type="RefSeq" id="WP_058483980.1">
    <property type="nucleotide sequence ID" value="NZ_CAAAII010000004.1"/>
</dbReference>
<keyword evidence="2" id="KW-0812">Transmembrane</keyword>
<feature type="transmembrane region" description="Helical" evidence="2">
    <location>
        <begin position="364"/>
        <end position="384"/>
    </location>
</feature>
<dbReference type="EMBL" id="LNYX01000030">
    <property type="protein sequence ID" value="KTD62218.1"/>
    <property type="molecule type" value="Genomic_DNA"/>
</dbReference>
<name>A0A0W0YZA0_LEGSP</name>
<dbReference type="PATRIC" id="fig|452.5.peg.2276"/>
<feature type="transmembrane region" description="Helical" evidence="2">
    <location>
        <begin position="338"/>
        <end position="358"/>
    </location>
</feature>
<keyword evidence="4" id="KW-1185">Reference proteome</keyword>
<proteinExistence type="predicted"/>
<evidence type="ECO:0000313" key="4">
    <source>
        <dbReference type="Proteomes" id="UP000054877"/>
    </source>
</evidence>
<gene>
    <name evidence="3" type="ORF">Lspi_2068</name>
</gene>
<feature type="transmembrane region" description="Helical" evidence="2">
    <location>
        <begin position="273"/>
        <end position="292"/>
    </location>
</feature>
<evidence type="ECO:0008006" key="5">
    <source>
        <dbReference type="Google" id="ProtNLM"/>
    </source>
</evidence>